<dbReference type="Proteomes" id="UP000177169">
    <property type="component" value="Unassembled WGS sequence"/>
</dbReference>
<reference evidence="1 2" key="1">
    <citation type="journal article" date="2016" name="Nat. Commun.">
        <title>Thousands of microbial genomes shed light on interconnected biogeochemical processes in an aquifer system.</title>
        <authorList>
            <person name="Anantharaman K."/>
            <person name="Brown C.T."/>
            <person name="Hug L.A."/>
            <person name="Sharon I."/>
            <person name="Castelle C.J."/>
            <person name="Probst A.J."/>
            <person name="Thomas B.C."/>
            <person name="Singh A."/>
            <person name="Wilkins M.J."/>
            <person name="Karaoz U."/>
            <person name="Brodie E.L."/>
            <person name="Williams K.H."/>
            <person name="Hubbard S.S."/>
            <person name="Banfield J.F."/>
        </authorList>
    </citation>
    <scope>NUCLEOTIDE SEQUENCE [LARGE SCALE GENOMIC DNA]</scope>
</reference>
<gene>
    <name evidence="1" type="ORF">A3D01_02870</name>
</gene>
<dbReference type="Gene3D" id="1.20.120.330">
    <property type="entry name" value="Nucleotidyltransferases domain 2"/>
    <property type="match status" value="1"/>
</dbReference>
<accession>A0A1F7YXN8</accession>
<name>A0A1F7YXN8_9BACT</name>
<proteinExistence type="predicted"/>
<dbReference type="AlphaFoldDB" id="A0A1F7YXN8"/>
<sequence length="83" mass="9549">MVREVLVIMSFLNTTPYKTLGIYISQAKKFQTKPEEFDDLINILVNGSFKDVVRVEKATEAVFESLENILENEGLSFAYQRLD</sequence>
<dbReference type="STRING" id="1802505.A3D01_02870"/>
<comment type="caution">
    <text evidence="1">The sequence shown here is derived from an EMBL/GenBank/DDBJ whole genome shotgun (WGS) entry which is preliminary data.</text>
</comment>
<dbReference type="EMBL" id="MGGR01000036">
    <property type="protein sequence ID" value="OGM32041.1"/>
    <property type="molecule type" value="Genomic_DNA"/>
</dbReference>
<evidence type="ECO:0000313" key="2">
    <source>
        <dbReference type="Proteomes" id="UP000177169"/>
    </source>
</evidence>
<protein>
    <submittedName>
        <fullName evidence="1">Uncharacterized protein</fullName>
    </submittedName>
</protein>
<organism evidence="1 2">
    <name type="scientific">Candidatus Woesebacteria bacterium RIFCSPHIGHO2_02_FULL_39_13</name>
    <dbReference type="NCBI Taxonomy" id="1802505"/>
    <lineage>
        <taxon>Bacteria</taxon>
        <taxon>Candidatus Woeseibacteriota</taxon>
    </lineage>
</organism>
<evidence type="ECO:0000313" key="1">
    <source>
        <dbReference type="EMBL" id="OGM32041.1"/>
    </source>
</evidence>